<feature type="transmembrane region" description="Helical" evidence="8">
    <location>
        <begin position="220"/>
        <end position="240"/>
    </location>
</feature>
<dbReference type="EMBL" id="QLUW01000002">
    <property type="protein sequence ID" value="RAP75786.1"/>
    <property type="molecule type" value="Genomic_DNA"/>
</dbReference>
<evidence type="ECO:0000256" key="4">
    <source>
        <dbReference type="ARBA" id="ARBA00022544"/>
    </source>
</evidence>
<evidence type="ECO:0000256" key="2">
    <source>
        <dbReference type="ARBA" id="ARBA00007998"/>
    </source>
</evidence>
<proteinExistence type="inferred from homology"/>
<name>A0A328U702_9BACL</name>
<dbReference type="RefSeq" id="WP_112882011.1">
    <property type="nucleotide sequence ID" value="NZ_QLUW01000002.1"/>
</dbReference>
<evidence type="ECO:0000256" key="5">
    <source>
        <dbReference type="ARBA" id="ARBA00022692"/>
    </source>
</evidence>
<evidence type="ECO:0000256" key="6">
    <source>
        <dbReference type="ARBA" id="ARBA00022989"/>
    </source>
</evidence>
<feature type="transmembrane region" description="Helical" evidence="8">
    <location>
        <begin position="44"/>
        <end position="63"/>
    </location>
</feature>
<keyword evidence="6 8" id="KW-1133">Transmembrane helix</keyword>
<accession>A0A328U702</accession>
<feature type="transmembrane region" description="Helical" evidence="8">
    <location>
        <begin position="115"/>
        <end position="137"/>
    </location>
</feature>
<protein>
    <submittedName>
        <fullName evidence="9">Spore gernimation protein GerB</fullName>
    </submittedName>
</protein>
<dbReference type="PANTHER" id="PTHR34975:SF2">
    <property type="entry name" value="SPORE GERMINATION PROTEIN A2"/>
    <property type="match status" value="1"/>
</dbReference>
<sequence length="363" mass="41786">MQNRVKENYAISGSFVFFLIGVPQAAAVIMNFQSLVIGDAGQDAWISIILAGLSLHLIIWMVYKMLGNPAKDVIDIHRSIFGKFLGNAVSLLLVGYYFLMALFYFRAYIEIVQVWVFPTFRTWALAGILIGMIYYVVSGGFRIVTGFSFFYMALIPMLALLYLPFRQGNFHYLLPVLNHSFIELLEGSRSSCFIFFGLEALLIYFPFLKLPEKSVKWAHFSILFTTIKYLLLMMITLMYFSQGLLKHTLWPTLAMSKIIELSFIARFEYIYIFMWLMIIIPTVCIPIWCCTRIMKRVAALKPRLSLPLVLAALFIVALSFKERTQIDALDKFINELGFYFIFAYIPLLFIIASVAFKLKSNVK</sequence>
<evidence type="ECO:0000313" key="10">
    <source>
        <dbReference type="Proteomes" id="UP000249260"/>
    </source>
</evidence>
<keyword evidence="3" id="KW-0813">Transport</keyword>
<feature type="transmembrane region" description="Helical" evidence="8">
    <location>
        <begin position="149"/>
        <end position="167"/>
    </location>
</feature>
<feature type="transmembrane region" description="Helical" evidence="8">
    <location>
        <begin position="84"/>
        <end position="109"/>
    </location>
</feature>
<dbReference type="AlphaFoldDB" id="A0A328U702"/>
<dbReference type="GO" id="GO:0009847">
    <property type="term" value="P:spore germination"/>
    <property type="evidence" value="ECO:0007669"/>
    <property type="project" value="InterPro"/>
</dbReference>
<keyword evidence="4" id="KW-0309">Germination</keyword>
<evidence type="ECO:0000256" key="1">
    <source>
        <dbReference type="ARBA" id="ARBA00004141"/>
    </source>
</evidence>
<comment type="similarity">
    <text evidence="2">Belongs to the amino acid-polyamine-organocation (APC) superfamily. Spore germination protein (SGP) (TC 2.A.3.9) family.</text>
</comment>
<reference evidence="9 10" key="1">
    <citation type="submission" date="2018-06" db="EMBL/GenBank/DDBJ databases">
        <title>Paenibacillus montanisoli sp. nov., isolated from mountain area soil.</title>
        <authorList>
            <person name="Wu M."/>
        </authorList>
    </citation>
    <scope>NUCLEOTIDE SEQUENCE [LARGE SCALE GENOMIC DNA]</scope>
    <source>
        <strain evidence="9 10">RA17</strain>
    </source>
</reference>
<feature type="transmembrane region" description="Helical" evidence="8">
    <location>
        <begin position="303"/>
        <end position="320"/>
    </location>
</feature>
<organism evidence="9 10">
    <name type="scientific">Paenibacillus montanisoli</name>
    <dbReference type="NCBI Taxonomy" id="2081970"/>
    <lineage>
        <taxon>Bacteria</taxon>
        <taxon>Bacillati</taxon>
        <taxon>Bacillota</taxon>
        <taxon>Bacilli</taxon>
        <taxon>Bacillales</taxon>
        <taxon>Paenibacillaceae</taxon>
        <taxon>Paenibacillus</taxon>
    </lineage>
</organism>
<comment type="caution">
    <text evidence="9">The sequence shown here is derived from an EMBL/GenBank/DDBJ whole genome shotgun (WGS) entry which is preliminary data.</text>
</comment>
<dbReference type="GO" id="GO:0016020">
    <property type="term" value="C:membrane"/>
    <property type="evidence" value="ECO:0007669"/>
    <property type="project" value="UniProtKB-SubCell"/>
</dbReference>
<feature type="transmembrane region" description="Helical" evidence="8">
    <location>
        <begin position="269"/>
        <end position="291"/>
    </location>
</feature>
<keyword evidence="7 8" id="KW-0472">Membrane</keyword>
<evidence type="ECO:0000256" key="3">
    <source>
        <dbReference type="ARBA" id="ARBA00022448"/>
    </source>
</evidence>
<evidence type="ECO:0000256" key="7">
    <source>
        <dbReference type="ARBA" id="ARBA00023136"/>
    </source>
</evidence>
<dbReference type="OrthoDB" id="2380240at2"/>
<comment type="subcellular location">
    <subcellularLocation>
        <location evidence="1">Membrane</location>
        <topology evidence="1">Multi-pass membrane protein</topology>
    </subcellularLocation>
</comment>
<evidence type="ECO:0000313" key="9">
    <source>
        <dbReference type="EMBL" id="RAP75786.1"/>
    </source>
</evidence>
<dbReference type="Proteomes" id="UP000249260">
    <property type="component" value="Unassembled WGS sequence"/>
</dbReference>
<gene>
    <name evidence="9" type="ORF">DL346_10085</name>
</gene>
<dbReference type="NCBIfam" id="TIGR00912">
    <property type="entry name" value="2A0309"/>
    <property type="match status" value="1"/>
</dbReference>
<keyword evidence="10" id="KW-1185">Reference proteome</keyword>
<dbReference type="PANTHER" id="PTHR34975">
    <property type="entry name" value="SPORE GERMINATION PROTEIN A2"/>
    <property type="match status" value="1"/>
</dbReference>
<feature type="transmembrane region" description="Helical" evidence="8">
    <location>
        <begin position="9"/>
        <end position="32"/>
    </location>
</feature>
<feature type="transmembrane region" description="Helical" evidence="8">
    <location>
        <begin position="187"/>
        <end position="208"/>
    </location>
</feature>
<feature type="transmembrane region" description="Helical" evidence="8">
    <location>
        <begin position="336"/>
        <end position="356"/>
    </location>
</feature>
<evidence type="ECO:0000256" key="8">
    <source>
        <dbReference type="SAM" id="Phobius"/>
    </source>
</evidence>
<dbReference type="Pfam" id="PF03845">
    <property type="entry name" value="Spore_permease"/>
    <property type="match status" value="1"/>
</dbReference>
<keyword evidence="5 8" id="KW-0812">Transmembrane</keyword>
<dbReference type="InterPro" id="IPR004761">
    <property type="entry name" value="Spore_GerAB"/>
</dbReference>